<gene>
    <name evidence="5" type="ORF">ABQJ54_04160</name>
</gene>
<name>A0ABV3QCA1_9GAMM</name>
<keyword evidence="2 5" id="KW-0238">DNA-binding</keyword>
<evidence type="ECO:0000256" key="2">
    <source>
        <dbReference type="ARBA" id="ARBA00023125"/>
    </source>
</evidence>
<comment type="caution">
    <text evidence="5">The sequence shown here is derived from an EMBL/GenBank/DDBJ whole genome shotgun (WGS) entry which is preliminary data.</text>
</comment>
<dbReference type="Pfam" id="PF08220">
    <property type="entry name" value="HTH_DeoR"/>
    <property type="match status" value="1"/>
</dbReference>
<dbReference type="SUPFAM" id="SSF100950">
    <property type="entry name" value="NagB/RpiA/CoA transferase-like"/>
    <property type="match status" value="1"/>
</dbReference>
<dbReference type="InterPro" id="IPR018356">
    <property type="entry name" value="Tscrpt_reg_HTH_DeoR_CS"/>
</dbReference>
<evidence type="ECO:0000259" key="4">
    <source>
        <dbReference type="PROSITE" id="PS51000"/>
    </source>
</evidence>
<dbReference type="InterPro" id="IPR014036">
    <property type="entry name" value="DeoR-like_C"/>
</dbReference>
<keyword evidence="6" id="KW-1185">Reference proteome</keyword>
<dbReference type="Gene3D" id="1.10.10.10">
    <property type="entry name" value="Winged helix-like DNA-binding domain superfamily/Winged helix DNA-binding domain"/>
    <property type="match status" value="1"/>
</dbReference>
<keyword evidence="3" id="KW-0804">Transcription</keyword>
<protein>
    <submittedName>
        <fullName evidence="5">DeoR/GlpR family DNA-binding transcription regulator</fullName>
    </submittedName>
</protein>
<evidence type="ECO:0000256" key="3">
    <source>
        <dbReference type="ARBA" id="ARBA00023163"/>
    </source>
</evidence>
<organism evidence="5 6">
    <name type="scientific">Rhodanobacter lycopersici</name>
    <dbReference type="NCBI Taxonomy" id="3162487"/>
    <lineage>
        <taxon>Bacteria</taxon>
        <taxon>Pseudomonadati</taxon>
        <taxon>Pseudomonadota</taxon>
        <taxon>Gammaproteobacteria</taxon>
        <taxon>Lysobacterales</taxon>
        <taxon>Rhodanobacteraceae</taxon>
        <taxon>Rhodanobacter</taxon>
    </lineage>
</organism>
<dbReference type="EMBL" id="JBFOHK010000001">
    <property type="protein sequence ID" value="MEW9570932.1"/>
    <property type="molecule type" value="Genomic_DNA"/>
</dbReference>
<dbReference type="InterPro" id="IPR036390">
    <property type="entry name" value="WH_DNA-bd_sf"/>
</dbReference>
<feature type="domain" description="HTH deoR-type" evidence="4">
    <location>
        <begin position="19"/>
        <end position="74"/>
    </location>
</feature>
<dbReference type="PROSITE" id="PS51000">
    <property type="entry name" value="HTH_DEOR_2"/>
    <property type="match status" value="1"/>
</dbReference>
<accession>A0ABV3QCA1</accession>
<dbReference type="Gene3D" id="3.40.50.1360">
    <property type="match status" value="1"/>
</dbReference>
<dbReference type="InterPro" id="IPR037171">
    <property type="entry name" value="NagB/RpiA_transferase-like"/>
</dbReference>
<keyword evidence="1" id="KW-0805">Transcription regulation</keyword>
<reference evidence="5 6" key="1">
    <citation type="submission" date="2024-06" db="EMBL/GenBank/DDBJ databases">
        <authorList>
            <person name="Woo H."/>
        </authorList>
    </citation>
    <scope>NUCLEOTIDE SEQUENCE [LARGE SCALE GENOMIC DNA]</scope>
    <source>
        <strain evidence="5 6">Si-c</strain>
    </source>
</reference>
<evidence type="ECO:0000313" key="5">
    <source>
        <dbReference type="EMBL" id="MEW9570932.1"/>
    </source>
</evidence>
<dbReference type="SUPFAM" id="SSF46785">
    <property type="entry name" value="Winged helix' DNA-binding domain"/>
    <property type="match status" value="1"/>
</dbReference>
<dbReference type="RefSeq" id="WP_367853000.1">
    <property type="nucleotide sequence ID" value="NZ_JBFOHK010000001.1"/>
</dbReference>
<sequence>MSKTQTAKPAARPRQRLLLGERRRLIVEHVEEHGRATVEELAKKFDTSAVTIRADLEALANASAIVRSHGGALPVMPVSSDIPLNIKETRRHAQKLRIGQAAAAMIRDGETIILDSGSTTVEIARQIRQRKFESLTVITNALNIALELSGMPHVRVMMLGGLLRQTSYSLVGPDAEQALAKLSADRLFLGVDGLDPEVGVTTPDPLESALNALMIRVARQTVAVLDASKLGQRSLSVIAPVRQLHKVISDNSAPAELVEALRNAGVQVELV</sequence>
<dbReference type="SMART" id="SM01134">
    <property type="entry name" value="DeoRC"/>
    <property type="match status" value="1"/>
</dbReference>
<evidence type="ECO:0000313" key="6">
    <source>
        <dbReference type="Proteomes" id="UP001556220"/>
    </source>
</evidence>
<dbReference type="InterPro" id="IPR036388">
    <property type="entry name" value="WH-like_DNA-bd_sf"/>
</dbReference>
<dbReference type="PANTHER" id="PTHR30363">
    <property type="entry name" value="HTH-TYPE TRANSCRIPTIONAL REGULATOR SRLR-RELATED"/>
    <property type="match status" value="1"/>
</dbReference>
<proteinExistence type="predicted"/>
<dbReference type="PRINTS" id="PR00037">
    <property type="entry name" value="HTHLACR"/>
</dbReference>
<dbReference type="PROSITE" id="PS00894">
    <property type="entry name" value="HTH_DEOR_1"/>
    <property type="match status" value="1"/>
</dbReference>
<dbReference type="Pfam" id="PF00455">
    <property type="entry name" value="DeoRC"/>
    <property type="match status" value="1"/>
</dbReference>
<dbReference type="InterPro" id="IPR001034">
    <property type="entry name" value="DeoR_HTH"/>
</dbReference>
<dbReference type="InterPro" id="IPR050313">
    <property type="entry name" value="Carb_Metab_HTH_regulators"/>
</dbReference>
<dbReference type="SMART" id="SM00420">
    <property type="entry name" value="HTH_DEOR"/>
    <property type="match status" value="1"/>
</dbReference>
<dbReference type="PANTHER" id="PTHR30363:SF44">
    <property type="entry name" value="AGA OPERON TRANSCRIPTIONAL REPRESSOR-RELATED"/>
    <property type="match status" value="1"/>
</dbReference>
<dbReference type="GO" id="GO:0003677">
    <property type="term" value="F:DNA binding"/>
    <property type="evidence" value="ECO:0007669"/>
    <property type="project" value="UniProtKB-KW"/>
</dbReference>
<evidence type="ECO:0000256" key="1">
    <source>
        <dbReference type="ARBA" id="ARBA00023015"/>
    </source>
</evidence>
<dbReference type="Proteomes" id="UP001556220">
    <property type="component" value="Unassembled WGS sequence"/>
</dbReference>